<dbReference type="CDD" id="cd00361">
    <property type="entry name" value="arom_aa_hydroxylase"/>
    <property type="match status" value="1"/>
</dbReference>
<keyword evidence="6" id="KW-0503">Monooxygenase</keyword>
<organism evidence="9 10">
    <name type="scientific">Micromonospora echinospora</name>
    <name type="common">Micromonospora purpurea</name>
    <dbReference type="NCBI Taxonomy" id="1877"/>
    <lineage>
        <taxon>Bacteria</taxon>
        <taxon>Bacillati</taxon>
        <taxon>Actinomycetota</taxon>
        <taxon>Actinomycetes</taxon>
        <taxon>Micromonosporales</taxon>
        <taxon>Micromonosporaceae</taxon>
        <taxon>Micromonospora</taxon>
    </lineage>
</organism>
<dbReference type="NCBIfam" id="NF008877">
    <property type="entry name" value="PRK11913.1-2"/>
    <property type="match status" value="1"/>
</dbReference>
<dbReference type="OrthoDB" id="9780502at2"/>
<evidence type="ECO:0000313" key="10">
    <source>
        <dbReference type="Proteomes" id="UP000198253"/>
    </source>
</evidence>
<gene>
    <name evidence="9" type="ORF">GA0070618_0165</name>
</gene>
<evidence type="ECO:0000256" key="1">
    <source>
        <dbReference type="ARBA" id="ARBA00001954"/>
    </source>
</evidence>
<evidence type="ECO:0000313" key="9">
    <source>
        <dbReference type="EMBL" id="SCE68773.1"/>
    </source>
</evidence>
<protein>
    <submittedName>
        <fullName evidence="9">Phenylalanine 4-hydroxylase</fullName>
    </submittedName>
</protein>
<dbReference type="InterPro" id="IPR019774">
    <property type="entry name" value="Aromatic-AA_hydroxylase_C"/>
</dbReference>
<dbReference type="PANTHER" id="PTHR11473:SF24">
    <property type="entry name" value="PHENYLALANINE-4-HYDROXYLASE"/>
    <property type="match status" value="1"/>
</dbReference>
<dbReference type="Gene3D" id="1.10.800.10">
    <property type="entry name" value="Aromatic amino acid hydroxylase"/>
    <property type="match status" value="1"/>
</dbReference>
<dbReference type="Pfam" id="PF00351">
    <property type="entry name" value="Biopterin_H"/>
    <property type="match status" value="1"/>
</dbReference>
<accession>A0A1C4UAQ0</accession>
<comment type="cofactor">
    <cofactor evidence="1 7">
        <name>Fe(2+)</name>
        <dbReference type="ChEBI" id="CHEBI:29033"/>
    </cofactor>
</comment>
<dbReference type="GO" id="GO:0016714">
    <property type="term" value="F:oxidoreductase activity, acting on paired donors, with incorporation or reduction of molecular oxygen, reduced pteridine as one donor, and incorporation of one atom of oxygen"/>
    <property type="evidence" value="ECO:0007669"/>
    <property type="project" value="InterPro"/>
</dbReference>
<proteinExistence type="inferred from homology"/>
<keyword evidence="5 7" id="KW-0408">Iron</keyword>
<dbReference type="InterPro" id="IPR001273">
    <property type="entry name" value="ArAA_hydroxylase"/>
</dbReference>
<dbReference type="PANTHER" id="PTHR11473">
    <property type="entry name" value="AROMATIC AMINO ACID HYDROXYLASE"/>
    <property type="match status" value="1"/>
</dbReference>
<evidence type="ECO:0000256" key="2">
    <source>
        <dbReference type="ARBA" id="ARBA00009712"/>
    </source>
</evidence>
<dbReference type="PROSITE" id="PS51410">
    <property type="entry name" value="BH4_AAA_HYDROXYL_2"/>
    <property type="match status" value="1"/>
</dbReference>
<comment type="similarity">
    <text evidence="2">Belongs to the biopterin-dependent aromatic amino acid hydroxylase family.</text>
</comment>
<reference evidence="10" key="1">
    <citation type="submission" date="2016-06" db="EMBL/GenBank/DDBJ databases">
        <authorList>
            <person name="Varghese N."/>
            <person name="Submissions Spin"/>
        </authorList>
    </citation>
    <scope>NUCLEOTIDE SEQUENCE [LARGE SCALE GENOMIC DNA]</scope>
    <source>
        <strain evidence="10">DSM 43816</strain>
    </source>
</reference>
<dbReference type="RefSeq" id="WP_088979904.1">
    <property type="nucleotide sequence ID" value="NZ_LT607413.1"/>
</dbReference>
<name>A0A1C4UAQ0_MICEC</name>
<feature type="binding site" evidence="7">
    <location>
        <position position="208"/>
    </location>
    <ligand>
        <name>Fe cation</name>
        <dbReference type="ChEBI" id="CHEBI:24875"/>
    </ligand>
</feature>
<evidence type="ECO:0000256" key="7">
    <source>
        <dbReference type="PIRSR" id="PIRSR601273-2"/>
    </source>
</evidence>
<evidence type="ECO:0000256" key="4">
    <source>
        <dbReference type="ARBA" id="ARBA00023002"/>
    </source>
</evidence>
<feature type="domain" description="Biopterin-dependent aromatic amino acid hydroxylase family profile" evidence="8">
    <location>
        <begin position="1"/>
        <end position="294"/>
    </location>
</feature>
<keyword evidence="4" id="KW-0560">Oxidoreductase</keyword>
<dbReference type="InParanoid" id="A0A1C4UAQ0"/>
<dbReference type="InterPro" id="IPR036951">
    <property type="entry name" value="ArAA_hydroxylase_sf"/>
</dbReference>
<dbReference type="SUPFAM" id="SSF56534">
    <property type="entry name" value="Aromatic aminoacid monoxygenases, catalytic and oligomerization domains"/>
    <property type="match status" value="1"/>
</dbReference>
<keyword evidence="3 7" id="KW-0479">Metal-binding</keyword>
<dbReference type="PRINTS" id="PR00372">
    <property type="entry name" value="FYWHYDRXLASE"/>
</dbReference>
<dbReference type="GO" id="GO:0005506">
    <property type="term" value="F:iron ion binding"/>
    <property type="evidence" value="ECO:0007669"/>
    <property type="project" value="InterPro"/>
</dbReference>
<keyword evidence="10" id="KW-1185">Reference proteome</keyword>
<dbReference type="EMBL" id="LT607413">
    <property type="protein sequence ID" value="SCE68773.1"/>
    <property type="molecule type" value="Genomic_DNA"/>
</dbReference>
<dbReference type="AlphaFoldDB" id="A0A1C4UAQ0"/>
<evidence type="ECO:0000256" key="5">
    <source>
        <dbReference type="ARBA" id="ARBA00023004"/>
    </source>
</evidence>
<feature type="binding site" evidence="7">
    <location>
        <position position="167"/>
    </location>
    <ligand>
        <name>Fe cation</name>
        <dbReference type="ChEBI" id="CHEBI:24875"/>
    </ligand>
</feature>
<dbReference type="InterPro" id="IPR036329">
    <property type="entry name" value="Aro-AA_hydroxylase_C_sf"/>
</dbReference>
<feature type="binding site" evidence="7">
    <location>
        <position position="162"/>
    </location>
    <ligand>
        <name>Fe cation</name>
        <dbReference type="ChEBI" id="CHEBI:24875"/>
    </ligand>
</feature>
<evidence type="ECO:0000256" key="3">
    <source>
        <dbReference type="ARBA" id="ARBA00022723"/>
    </source>
</evidence>
<evidence type="ECO:0000259" key="8">
    <source>
        <dbReference type="PROSITE" id="PS51410"/>
    </source>
</evidence>
<evidence type="ECO:0000256" key="6">
    <source>
        <dbReference type="ARBA" id="ARBA00023033"/>
    </source>
</evidence>
<dbReference type="Proteomes" id="UP000198253">
    <property type="component" value="Chromosome I"/>
</dbReference>
<sequence length="294" mass="32914">MFKEATLYSPVIRTENGAVSVVFADGHPGRDDPGYQRHRAQIAKAALDHVPGGPVADVEYTDEEHELWRIVGPELRERHQRYACREFLDGVRRLDLPTDRLPQLGAASARLTELTGFRFRPAAGIVEMGDFYGSLADGLFQATQYIRHCSMPRFSPEPDMIHEVVGHGSALASDRLAAIYRRVGEAARRLESHEALSVLSRVFWFTLEYGLVREDGEVRACGASLLSSIGELDQFRTAAEIRPLDAATMGAQRYRVEDYQPVLFCADSFDHLEEFLDRFLDRIVRGQFAGAIGS</sequence>
<dbReference type="GO" id="GO:0009072">
    <property type="term" value="P:aromatic amino acid metabolic process"/>
    <property type="evidence" value="ECO:0007669"/>
    <property type="project" value="InterPro"/>
</dbReference>